<dbReference type="AlphaFoldDB" id="A0A9Q0LAG9"/>
<evidence type="ECO:0000256" key="1">
    <source>
        <dbReference type="ARBA" id="ARBA00022614"/>
    </source>
</evidence>
<comment type="caution">
    <text evidence="5">The sequence shown here is derived from an EMBL/GenBank/DDBJ whole genome shotgun (WGS) entry which is preliminary data.</text>
</comment>
<sequence>MTNLIENIEEERFNNNDEEFNLKKFTKKLKELSENYEDYLSGKKTLKMNNNEVKYFGTQMYECAIIQPKKETQEIKPNKSSIIGSIVGYLNNILSLRIENSSDDSERNYNINLPDLFPKLKSLEIFQCDLNDFYDLHKFIPKLTHLTLDSCKMKNFKDVFLDGSLTNKIKSFTCTHNFINFFDESLKSLQEIENLDLHSNKITEITGMNYINIKNLNTLNLSFNQISSVSQIYMFLGYIKELNLSGNRLTSTKGLTKLYSLEKLDISENKITSIKEITALRKIPNLFDLKIALNPCTKREEHRAQTFLVLKSLIYLDNKTISKKEQEETENGRAKKNEAKTKGNGKNEAK</sequence>
<organism evidence="5 6">
    <name type="scientific">Anaeramoeba ignava</name>
    <name type="common">Anaerobic marine amoeba</name>
    <dbReference type="NCBI Taxonomy" id="1746090"/>
    <lineage>
        <taxon>Eukaryota</taxon>
        <taxon>Metamonada</taxon>
        <taxon>Anaeramoebidae</taxon>
        <taxon>Anaeramoeba</taxon>
    </lineage>
</organism>
<feature type="coiled-coil region" evidence="3">
    <location>
        <begin position="15"/>
        <end position="42"/>
    </location>
</feature>
<dbReference type="InterPro" id="IPR032675">
    <property type="entry name" value="LRR_dom_sf"/>
</dbReference>
<name>A0A9Q0LAG9_ANAIG</name>
<dbReference type="Proteomes" id="UP001149090">
    <property type="component" value="Unassembled WGS sequence"/>
</dbReference>
<dbReference type="SUPFAM" id="SSF52075">
    <property type="entry name" value="Outer arm dynein light chain 1"/>
    <property type="match status" value="1"/>
</dbReference>
<dbReference type="EMBL" id="JAPDFW010000122">
    <property type="protein sequence ID" value="KAJ5068003.1"/>
    <property type="molecule type" value="Genomic_DNA"/>
</dbReference>
<accession>A0A9Q0LAG9</accession>
<dbReference type="InterPro" id="IPR001611">
    <property type="entry name" value="Leu-rich_rpt"/>
</dbReference>
<dbReference type="SMART" id="SM00365">
    <property type="entry name" value="LRR_SD22"/>
    <property type="match status" value="4"/>
</dbReference>
<evidence type="ECO:0000313" key="6">
    <source>
        <dbReference type="Proteomes" id="UP001149090"/>
    </source>
</evidence>
<keyword evidence="6" id="KW-1185">Reference proteome</keyword>
<keyword evidence="1" id="KW-0433">Leucine-rich repeat</keyword>
<gene>
    <name evidence="5" type="ORF">M0811_12703</name>
</gene>
<protein>
    <recommendedName>
        <fullName evidence="7">Leucine-rich repeat protein</fullName>
    </recommendedName>
</protein>
<evidence type="ECO:0000256" key="4">
    <source>
        <dbReference type="SAM" id="MobiDB-lite"/>
    </source>
</evidence>
<proteinExistence type="predicted"/>
<keyword evidence="3" id="KW-0175">Coiled coil</keyword>
<dbReference type="GO" id="GO:0005737">
    <property type="term" value="C:cytoplasm"/>
    <property type="evidence" value="ECO:0007669"/>
    <property type="project" value="TreeGrafter"/>
</dbReference>
<dbReference type="Gene3D" id="3.80.10.10">
    <property type="entry name" value="Ribonuclease Inhibitor"/>
    <property type="match status" value="2"/>
</dbReference>
<evidence type="ECO:0000256" key="3">
    <source>
        <dbReference type="SAM" id="Coils"/>
    </source>
</evidence>
<evidence type="ECO:0000256" key="2">
    <source>
        <dbReference type="ARBA" id="ARBA00022737"/>
    </source>
</evidence>
<dbReference type="PANTHER" id="PTHR15454">
    <property type="entry name" value="NISCHARIN RELATED"/>
    <property type="match status" value="1"/>
</dbReference>
<dbReference type="PROSITE" id="PS51450">
    <property type="entry name" value="LRR"/>
    <property type="match status" value="4"/>
</dbReference>
<evidence type="ECO:0008006" key="7">
    <source>
        <dbReference type="Google" id="ProtNLM"/>
    </source>
</evidence>
<dbReference type="OrthoDB" id="430293at2759"/>
<feature type="region of interest" description="Disordered" evidence="4">
    <location>
        <begin position="324"/>
        <end position="350"/>
    </location>
</feature>
<keyword evidence="2" id="KW-0677">Repeat</keyword>
<evidence type="ECO:0000313" key="5">
    <source>
        <dbReference type="EMBL" id="KAJ5068003.1"/>
    </source>
</evidence>
<reference evidence="5" key="1">
    <citation type="submission" date="2022-10" db="EMBL/GenBank/DDBJ databases">
        <title>Novel sulphate-reducing endosymbionts in the free-living metamonad Anaeramoeba.</title>
        <authorList>
            <person name="Jerlstrom-Hultqvist J."/>
            <person name="Cepicka I."/>
            <person name="Gallot-Lavallee L."/>
            <person name="Salas-Leiva D."/>
            <person name="Curtis B.A."/>
            <person name="Zahonova K."/>
            <person name="Pipaliya S."/>
            <person name="Dacks J."/>
            <person name="Roger A.J."/>
        </authorList>
    </citation>
    <scope>NUCLEOTIDE SEQUENCE</scope>
    <source>
        <strain evidence="5">BMAN</strain>
    </source>
</reference>
<dbReference type="Pfam" id="PF14580">
    <property type="entry name" value="LRR_9"/>
    <property type="match status" value="1"/>
</dbReference>